<sequence length="109" mass="12899">MCGPLRPEETQPASRKARGLCCAWHMKMERGMSRSRRNTPITGITTARSEKFDKQRWHRAYRKAERQRLQTDPYSMPRHPLEFGAHAWNLSKDGKKYWGCDVPPRLMRK</sequence>
<accession>Q2L2E2</accession>
<dbReference type="AlphaFoldDB" id="Q2L2E2"/>
<keyword evidence="2" id="KW-1185">Reference proteome</keyword>
<reference evidence="1 2" key="1">
    <citation type="journal article" date="2006" name="J. Bacteriol.">
        <title>Comparison of the genome sequence of the poultry pathogen Bordetella avium with those of B. bronchiseptica, B. pertussis, and B. parapertussis reveals extensive diversity in surface structures associated with host interaction.</title>
        <authorList>
            <person name="Sebaihia M."/>
            <person name="Preston A."/>
            <person name="Maskell D.J."/>
            <person name="Kuzmiak H."/>
            <person name="Connell T.D."/>
            <person name="King N.D."/>
            <person name="Orndorff P.E."/>
            <person name="Miyamoto D.M."/>
            <person name="Thomson N.R."/>
            <person name="Harris D."/>
            <person name="Goble A."/>
            <person name="Lord A."/>
            <person name="Murphy L."/>
            <person name="Quail M.A."/>
            <person name="Rutter S."/>
            <person name="Squares R."/>
            <person name="Squares S."/>
            <person name="Woodward J."/>
            <person name="Parkhill J."/>
            <person name="Temple L.M."/>
        </authorList>
    </citation>
    <scope>NUCLEOTIDE SEQUENCE [LARGE SCALE GENOMIC DNA]</scope>
    <source>
        <strain evidence="1 2">197N</strain>
    </source>
</reference>
<dbReference type="Proteomes" id="UP000001977">
    <property type="component" value="Chromosome"/>
</dbReference>
<dbReference type="KEGG" id="bav:BAV1454A"/>
<organism evidence="1 2">
    <name type="scientific">Bordetella avium (strain 197N)</name>
    <dbReference type="NCBI Taxonomy" id="360910"/>
    <lineage>
        <taxon>Bacteria</taxon>
        <taxon>Pseudomonadati</taxon>
        <taxon>Pseudomonadota</taxon>
        <taxon>Betaproteobacteria</taxon>
        <taxon>Burkholderiales</taxon>
        <taxon>Alcaligenaceae</taxon>
        <taxon>Bordetella</taxon>
    </lineage>
</organism>
<dbReference type="EMBL" id="AM167904">
    <property type="protein sequence ID" value="CAJ49067.1"/>
    <property type="molecule type" value="Genomic_DNA"/>
</dbReference>
<name>Q2L2E2_BORA1</name>
<protein>
    <submittedName>
        <fullName evidence="1">Phage protein</fullName>
    </submittedName>
</protein>
<proteinExistence type="predicted"/>
<evidence type="ECO:0000313" key="2">
    <source>
        <dbReference type="Proteomes" id="UP000001977"/>
    </source>
</evidence>
<gene>
    <name evidence="1" type="ORF">BAV1454A</name>
</gene>
<evidence type="ECO:0000313" key="1">
    <source>
        <dbReference type="EMBL" id="CAJ49067.1"/>
    </source>
</evidence>
<dbReference type="HOGENOM" id="CLU_2178740_0_0_4"/>